<evidence type="ECO:0000256" key="1">
    <source>
        <dbReference type="SAM" id="MobiDB-lite"/>
    </source>
</evidence>
<dbReference type="EMBL" id="ML210147">
    <property type="protein sequence ID" value="TFK30286.1"/>
    <property type="molecule type" value="Genomic_DNA"/>
</dbReference>
<feature type="transmembrane region" description="Helical" evidence="2">
    <location>
        <begin position="282"/>
        <end position="305"/>
    </location>
</feature>
<keyword evidence="2" id="KW-1133">Transmembrane helix</keyword>
<feature type="domain" description="DUF6535" evidence="3">
    <location>
        <begin position="102"/>
        <end position="276"/>
    </location>
</feature>
<feature type="compositionally biased region" description="Basic and acidic residues" evidence="1">
    <location>
        <begin position="1"/>
        <end position="11"/>
    </location>
</feature>
<reference evidence="4 5" key="1">
    <citation type="journal article" date="2019" name="Nat. Ecol. Evol.">
        <title>Megaphylogeny resolves global patterns of mushroom evolution.</title>
        <authorList>
            <person name="Varga T."/>
            <person name="Krizsan K."/>
            <person name="Foldi C."/>
            <person name="Dima B."/>
            <person name="Sanchez-Garcia M."/>
            <person name="Sanchez-Ramirez S."/>
            <person name="Szollosi G.J."/>
            <person name="Szarkandi J.G."/>
            <person name="Papp V."/>
            <person name="Albert L."/>
            <person name="Andreopoulos W."/>
            <person name="Angelini C."/>
            <person name="Antonin V."/>
            <person name="Barry K.W."/>
            <person name="Bougher N.L."/>
            <person name="Buchanan P."/>
            <person name="Buyck B."/>
            <person name="Bense V."/>
            <person name="Catcheside P."/>
            <person name="Chovatia M."/>
            <person name="Cooper J."/>
            <person name="Damon W."/>
            <person name="Desjardin D."/>
            <person name="Finy P."/>
            <person name="Geml J."/>
            <person name="Haridas S."/>
            <person name="Hughes K."/>
            <person name="Justo A."/>
            <person name="Karasinski D."/>
            <person name="Kautmanova I."/>
            <person name="Kiss B."/>
            <person name="Kocsube S."/>
            <person name="Kotiranta H."/>
            <person name="LaButti K.M."/>
            <person name="Lechner B.E."/>
            <person name="Liimatainen K."/>
            <person name="Lipzen A."/>
            <person name="Lukacs Z."/>
            <person name="Mihaltcheva S."/>
            <person name="Morgado L.N."/>
            <person name="Niskanen T."/>
            <person name="Noordeloos M.E."/>
            <person name="Ohm R.A."/>
            <person name="Ortiz-Santana B."/>
            <person name="Ovrebo C."/>
            <person name="Racz N."/>
            <person name="Riley R."/>
            <person name="Savchenko A."/>
            <person name="Shiryaev A."/>
            <person name="Soop K."/>
            <person name="Spirin V."/>
            <person name="Szebenyi C."/>
            <person name="Tomsovsky M."/>
            <person name="Tulloss R.E."/>
            <person name="Uehling J."/>
            <person name="Grigoriev I.V."/>
            <person name="Vagvolgyi C."/>
            <person name="Papp T."/>
            <person name="Martin F.M."/>
            <person name="Miettinen O."/>
            <person name="Hibbett D.S."/>
            <person name="Nagy L.G."/>
        </authorList>
    </citation>
    <scope>NUCLEOTIDE SEQUENCE [LARGE SCALE GENOMIC DNA]</scope>
    <source>
        <strain evidence="4 5">CBS 121175</strain>
    </source>
</reference>
<feature type="transmembrane region" description="Helical" evidence="2">
    <location>
        <begin position="195"/>
        <end position="218"/>
    </location>
</feature>
<proteinExistence type="predicted"/>
<name>A0A5C3LEC3_COPMA</name>
<evidence type="ECO:0000313" key="4">
    <source>
        <dbReference type="EMBL" id="TFK30286.1"/>
    </source>
</evidence>
<feature type="compositionally biased region" description="Polar residues" evidence="1">
    <location>
        <begin position="23"/>
        <end position="32"/>
    </location>
</feature>
<organism evidence="4 5">
    <name type="scientific">Coprinopsis marcescibilis</name>
    <name type="common">Agaric fungus</name>
    <name type="synonym">Psathyrella marcescibilis</name>
    <dbReference type="NCBI Taxonomy" id="230819"/>
    <lineage>
        <taxon>Eukaryota</taxon>
        <taxon>Fungi</taxon>
        <taxon>Dikarya</taxon>
        <taxon>Basidiomycota</taxon>
        <taxon>Agaricomycotina</taxon>
        <taxon>Agaricomycetes</taxon>
        <taxon>Agaricomycetidae</taxon>
        <taxon>Agaricales</taxon>
        <taxon>Agaricineae</taxon>
        <taxon>Psathyrellaceae</taxon>
        <taxon>Coprinopsis</taxon>
    </lineage>
</organism>
<evidence type="ECO:0000313" key="5">
    <source>
        <dbReference type="Proteomes" id="UP000307440"/>
    </source>
</evidence>
<feature type="region of interest" description="Disordered" evidence="1">
    <location>
        <begin position="1"/>
        <end position="92"/>
    </location>
</feature>
<dbReference type="Proteomes" id="UP000307440">
    <property type="component" value="Unassembled WGS sequence"/>
</dbReference>
<dbReference type="InterPro" id="IPR045338">
    <property type="entry name" value="DUF6535"/>
</dbReference>
<evidence type="ECO:0000256" key="2">
    <source>
        <dbReference type="SAM" id="Phobius"/>
    </source>
</evidence>
<sequence>MESQRPEDRTAHQTGNPFLPPSMSDQTGSQDSGGAVIDVIELEGRANEDGNDTAYGKGRSRKTSSWQRTPKEKSTPDVGGEKDVPWTSGSPRRYTVKQDISWKNTREALDRYDEDMCAAWKDDIDQLLIFAGLFAGVVTSFSIESYQWLSKSPEDTTTELLSYIAAQLTPDGDSLPEAFLVEPFEVSPLDVYINALWFLSLALSVSTVFIGVLCLQWLREYRRDAGLSHKDAIALRQMRFEGLSYWQLPNIITFLPLLLLSSLILFFIGLLCLLWSKNVGVAAFATVVIGGALLFIAITSLLPTLQIMYSRNPRLQIPQAPFKSPLSWAVLNVGTVIAMLWGALLSLLNFGEKYLSWMSPAMLHDSWVDYDLWWRRARDAVSFRGHVPAEVRDGADLMKAVQWSGTSLNQTHDPDNLDLVYPAYSLFTADYDAKLLGEDWELDILKRLKGSETMDELVELGAHWEDSDDAGKQDLILSAFLRLHINTHPSLRAGYVEAIIRSLNTLESYNSVLCKWLGEIVVELNGNVNLLNHTLLLPQHSSRNAQVVDLSRNLWAETPTAFPHDRRLVVQLGMCVRDLLRNDNLQTKLDVGDRSIDSSAAIPWNLLDYLFNKCGDGVAGEDEEASKDPWNLILALDIIGSLEGWMVSPSEEGVMSDRFMICIEGVLGVLPLQTLMPLLSGVPGASSSSSDSDQPSVAPVPVASPDWTILVRFIRYLDEFVVGVMRVYPEFLPPQALGKWRALLGSIGSGATG</sequence>
<evidence type="ECO:0000259" key="3">
    <source>
        <dbReference type="Pfam" id="PF20153"/>
    </source>
</evidence>
<protein>
    <recommendedName>
        <fullName evidence="3">DUF6535 domain-containing protein</fullName>
    </recommendedName>
</protein>
<keyword evidence="5" id="KW-1185">Reference proteome</keyword>
<feature type="transmembrane region" description="Helical" evidence="2">
    <location>
        <begin position="248"/>
        <end position="276"/>
    </location>
</feature>
<dbReference type="AlphaFoldDB" id="A0A5C3LEC3"/>
<keyword evidence="2" id="KW-0472">Membrane</keyword>
<keyword evidence="2" id="KW-0812">Transmembrane</keyword>
<feature type="transmembrane region" description="Helical" evidence="2">
    <location>
        <begin position="326"/>
        <end position="348"/>
    </location>
</feature>
<feature type="transmembrane region" description="Helical" evidence="2">
    <location>
        <begin position="127"/>
        <end position="149"/>
    </location>
</feature>
<gene>
    <name evidence="4" type="ORF">FA15DRAFT_206562</name>
</gene>
<dbReference type="OrthoDB" id="3235960at2759"/>
<accession>A0A5C3LEC3</accession>
<feature type="compositionally biased region" description="Basic and acidic residues" evidence="1">
    <location>
        <begin position="69"/>
        <end position="84"/>
    </location>
</feature>
<dbReference type="Pfam" id="PF20153">
    <property type="entry name" value="DUF6535"/>
    <property type="match status" value="1"/>
</dbReference>